<accession>A0ABU4YE13</accession>
<comment type="caution">
    <text evidence="3">The sequence shown here is derived from an EMBL/GenBank/DDBJ whole genome shotgun (WGS) entry which is preliminary data.</text>
</comment>
<protein>
    <submittedName>
        <fullName evidence="3">DUF680 domain-containing protein</fullName>
    </submittedName>
</protein>
<proteinExistence type="predicted"/>
<reference evidence="3 4" key="1">
    <citation type="submission" date="2023-08" db="EMBL/GenBank/DDBJ databases">
        <title>Implementing the SeqCode for naming new Mesorhizobium species isolated from Vachellia karroo root nodules.</title>
        <authorList>
            <person name="Van Lill M."/>
        </authorList>
    </citation>
    <scope>NUCLEOTIDE SEQUENCE [LARGE SCALE GENOMIC DNA]</scope>
    <source>
        <strain evidence="3 4">VK2B</strain>
    </source>
</reference>
<evidence type="ECO:0000256" key="1">
    <source>
        <dbReference type="SAM" id="MobiDB-lite"/>
    </source>
</evidence>
<name>A0ABU4YE13_9HYPH</name>
<dbReference type="InterPro" id="IPR007771">
    <property type="entry name" value="DUF680"/>
</dbReference>
<dbReference type="Pfam" id="PF05079">
    <property type="entry name" value="DUF680"/>
    <property type="match status" value="1"/>
</dbReference>
<evidence type="ECO:0000256" key="2">
    <source>
        <dbReference type="SAM" id="SignalP"/>
    </source>
</evidence>
<keyword evidence="2" id="KW-0732">Signal</keyword>
<gene>
    <name evidence="3" type="ORF">RFM52_08275</name>
</gene>
<sequence length="82" mass="8144">MTRIAFVAAAILVAAIGTASAGSDHYGADGVNQAAIGADTSVTASIPKHKMAKPAPNVDTAMKTGATDPANWPGPPADNWGN</sequence>
<keyword evidence="4" id="KW-1185">Reference proteome</keyword>
<dbReference type="RefSeq" id="WP_320296257.1">
    <property type="nucleotide sequence ID" value="NZ_JAVIIU010000006.1"/>
</dbReference>
<evidence type="ECO:0000313" key="4">
    <source>
        <dbReference type="Proteomes" id="UP001280156"/>
    </source>
</evidence>
<feature type="signal peptide" evidence="2">
    <location>
        <begin position="1"/>
        <end position="21"/>
    </location>
</feature>
<organism evidence="3 4">
    <name type="scientific">Mesorhizobium humile</name>
    <dbReference type="NCBI Taxonomy" id="3072313"/>
    <lineage>
        <taxon>Bacteria</taxon>
        <taxon>Pseudomonadati</taxon>
        <taxon>Pseudomonadota</taxon>
        <taxon>Alphaproteobacteria</taxon>
        <taxon>Hyphomicrobiales</taxon>
        <taxon>Phyllobacteriaceae</taxon>
        <taxon>Mesorhizobium</taxon>
    </lineage>
</organism>
<dbReference type="Proteomes" id="UP001280156">
    <property type="component" value="Unassembled WGS sequence"/>
</dbReference>
<evidence type="ECO:0000313" key="3">
    <source>
        <dbReference type="EMBL" id="MDX8485186.1"/>
    </source>
</evidence>
<feature type="chain" id="PRO_5046158422" evidence="2">
    <location>
        <begin position="22"/>
        <end position="82"/>
    </location>
</feature>
<dbReference type="EMBL" id="JAVIIV010000004">
    <property type="protein sequence ID" value="MDX8485186.1"/>
    <property type="molecule type" value="Genomic_DNA"/>
</dbReference>
<feature type="region of interest" description="Disordered" evidence="1">
    <location>
        <begin position="47"/>
        <end position="82"/>
    </location>
</feature>